<dbReference type="AlphaFoldDB" id="A0ABD2T8G3"/>
<keyword evidence="2" id="KW-1185">Reference proteome</keyword>
<dbReference type="Proteomes" id="UP001627284">
    <property type="component" value="Unassembled WGS sequence"/>
</dbReference>
<dbReference type="Pfam" id="PF09253">
    <property type="entry name" value="Ole_e_6"/>
    <property type="match status" value="1"/>
</dbReference>
<dbReference type="InterPro" id="IPR036466">
    <property type="entry name" value="Pollen_allergen_ole-e-6_sf"/>
</dbReference>
<protein>
    <recommendedName>
        <fullName evidence="3">Anti-PCD protein</fullName>
    </recommendedName>
</protein>
<evidence type="ECO:0000313" key="2">
    <source>
        <dbReference type="Proteomes" id="UP001627284"/>
    </source>
</evidence>
<dbReference type="EMBL" id="JBJKTR010000012">
    <property type="protein sequence ID" value="KAL3352524.1"/>
    <property type="molecule type" value="Genomic_DNA"/>
</dbReference>
<accession>A0ABD2T8G3</accession>
<feature type="non-terminal residue" evidence="1">
    <location>
        <position position="1"/>
    </location>
</feature>
<dbReference type="Gene3D" id="1.10.287.720">
    <property type="entry name" value="Pollen allergen ole e 6"/>
    <property type="match status" value="1"/>
</dbReference>
<evidence type="ECO:0000313" key="1">
    <source>
        <dbReference type="EMBL" id="KAL3352524.1"/>
    </source>
</evidence>
<dbReference type="SUPFAM" id="SSF111388">
    <property type="entry name" value="Pollen allergen ole e 6"/>
    <property type="match status" value="1"/>
</dbReference>
<organism evidence="1 2">
    <name type="scientific">Solanum stoloniferum</name>
    <dbReference type="NCBI Taxonomy" id="62892"/>
    <lineage>
        <taxon>Eukaryota</taxon>
        <taxon>Viridiplantae</taxon>
        <taxon>Streptophyta</taxon>
        <taxon>Embryophyta</taxon>
        <taxon>Tracheophyta</taxon>
        <taxon>Spermatophyta</taxon>
        <taxon>Magnoliopsida</taxon>
        <taxon>eudicotyledons</taxon>
        <taxon>Gunneridae</taxon>
        <taxon>Pentapetalae</taxon>
        <taxon>asterids</taxon>
        <taxon>lamiids</taxon>
        <taxon>Solanales</taxon>
        <taxon>Solanaceae</taxon>
        <taxon>Solanoideae</taxon>
        <taxon>Solaneae</taxon>
        <taxon>Solanum</taxon>
    </lineage>
</organism>
<sequence length="107" mass="12189">KKKKHKQQALFLLYFLKMEASKKLVAMFLVCIVMISSSVHVSMADGESNAEKFKKAFNAVATEYTVCYNICQKICSDAGFGYTHCEMKCDEDCTAKLLKERLQNMKN</sequence>
<dbReference type="PANTHER" id="PTHR35632:SF1">
    <property type="entry name" value="MAJOR POLLEN ALLERGEN OLE E 6-LIKE"/>
    <property type="match status" value="1"/>
</dbReference>
<dbReference type="PANTHER" id="PTHR35632">
    <property type="entry name" value="MAJOR POLLEN ALLERGEN OLE E 6-LIKE"/>
    <property type="match status" value="1"/>
</dbReference>
<reference evidence="1 2" key="1">
    <citation type="submission" date="2024-05" db="EMBL/GenBank/DDBJ databases">
        <title>De novo assembly of an allotetraploid wild potato.</title>
        <authorList>
            <person name="Hosaka A.J."/>
        </authorList>
    </citation>
    <scope>NUCLEOTIDE SEQUENCE [LARGE SCALE GENOMIC DNA]</scope>
    <source>
        <tissue evidence="1">Young leaves</tissue>
    </source>
</reference>
<gene>
    <name evidence="1" type="ORF">AABB24_020496</name>
</gene>
<evidence type="ECO:0008006" key="3">
    <source>
        <dbReference type="Google" id="ProtNLM"/>
    </source>
</evidence>
<proteinExistence type="predicted"/>
<comment type="caution">
    <text evidence="1">The sequence shown here is derived from an EMBL/GenBank/DDBJ whole genome shotgun (WGS) entry which is preliminary data.</text>
</comment>
<dbReference type="InterPro" id="IPR015333">
    <property type="entry name" value="Pollen_allergen_ole-e-6"/>
</dbReference>
<name>A0ABD2T8G3_9SOLN</name>